<dbReference type="EMBL" id="JBJQND010000013">
    <property type="protein sequence ID" value="KAL3857522.1"/>
    <property type="molecule type" value="Genomic_DNA"/>
</dbReference>
<organism evidence="3 4">
    <name type="scientific">Sinanodonta woodiana</name>
    <name type="common">Chinese pond mussel</name>
    <name type="synonym">Anodonta woodiana</name>
    <dbReference type="NCBI Taxonomy" id="1069815"/>
    <lineage>
        <taxon>Eukaryota</taxon>
        <taxon>Metazoa</taxon>
        <taxon>Spiralia</taxon>
        <taxon>Lophotrochozoa</taxon>
        <taxon>Mollusca</taxon>
        <taxon>Bivalvia</taxon>
        <taxon>Autobranchia</taxon>
        <taxon>Heteroconchia</taxon>
        <taxon>Palaeoheterodonta</taxon>
        <taxon>Unionida</taxon>
        <taxon>Unionoidea</taxon>
        <taxon>Unionidae</taxon>
        <taxon>Unioninae</taxon>
        <taxon>Sinanodonta</taxon>
    </lineage>
</organism>
<feature type="chain" id="PRO_5044752840" evidence="2">
    <location>
        <begin position="19"/>
        <end position="327"/>
    </location>
</feature>
<comment type="caution">
    <text evidence="3">The sequence shown here is derived from an EMBL/GenBank/DDBJ whole genome shotgun (WGS) entry which is preliminary data.</text>
</comment>
<feature type="region of interest" description="Disordered" evidence="1">
    <location>
        <begin position="215"/>
        <end position="298"/>
    </location>
</feature>
<accession>A0ABD3V7D5</accession>
<proteinExistence type="predicted"/>
<keyword evidence="4" id="KW-1185">Reference proteome</keyword>
<protein>
    <submittedName>
        <fullName evidence="3">Uncharacterized protein</fullName>
    </submittedName>
</protein>
<dbReference type="AlphaFoldDB" id="A0ABD3V7D5"/>
<feature type="signal peptide" evidence="2">
    <location>
        <begin position="1"/>
        <end position="18"/>
    </location>
</feature>
<evidence type="ECO:0000256" key="1">
    <source>
        <dbReference type="SAM" id="MobiDB-lite"/>
    </source>
</evidence>
<gene>
    <name evidence="3" type="ORF">ACJMK2_012182</name>
</gene>
<sequence>MGMLSFTTSVQLFQICTALCLICLVVPQFMPGTSPGTPNHSLDTCQKKAGIENVTSDYKGLHAPVIGKWCSIYDKALLCLNSMLPIEDDTNDWYLSLVYDYDTAMKMSQSVCARLSLLRNLTCVDEGIPHVMKCMRWTTQTAVAHFYRLHNASISGADNHDTAEIYGCLISAATANCFRKHLITCPKRTRKLLYDYYMMLSGRCKQIAAMHAEKSKTNDTTDDNDLGTEQTTIAQVVPDDSRAESDKAAESTTTSTARIEQITTRTTVRSTAQPRNLEDEKAKTRSRNKIGDTSKNTGNNSAANVFLRHIWIKNFVLSMTLILVFVF</sequence>
<name>A0ABD3V7D5_SINWO</name>
<reference evidence="3 4" key="1">
    <citation type="submission" date="2024-11" db="EMBL/GenBank/DDBJ databases">
        <title>Chromosome-level genome assembly of the freshwater bivalve Anodonta woodiana.</title>
        <authorList>
            <person name="Chen X."/>
        </authorList>
    </citation>
    <scope>NUCLEOTIDE SEQUENCE [LARGE SCALE GENOMIC DNA]</scope>
    <source>
        <strain evidence="3">MN2024</strain>
        <tissue evidence="3">Gills</tissue>
    </source>
</reference>
<dbReference type="Proteomes" id="UP001634394">
    <property type="component" value="Unassembled WGS sequence"/>
</dbReference>
<feature type="compositionally biased region" description="Polar residues" evidence="1">
    <location>
        <begin position="250"/>
        <end position="274"/>
    </location>
</feature>
<evidence type="ECO:0000313" key="3">
    <source>
        <dbReference type="EMBL" id="KAL3857522.1"/>
    </source>
</evidence>
<evidence type="ECO:0000256" key="2">
    <source>
        <dbReference type="SAM" id="SignalP"/>
    </source>
</evidence>
<keyword evidence="2" id="KW-0732">Signal</keyword>
<feature type="compositionally biased region" description="Basic and acidic residues" evidence="1">
    <location>
        <begin position="239"/>
        <end position="249"/>
    </location>
</feature>
<evidence type="ECO:0000313" key="4">
    <source>
        <dbReference type="Proteomes" id="UP001634394"/>
    </source>
</evidence>